<feature type="domain" description="N-acetyltransferase" evidence="1">
    <location>
        <begin position="124"/>
        <end position="180"/>
    </location>
</feature>
<dbReference type="InterPro" id="IPR016181">
    <property type="entry name" value="Acyl_CoA_acyltransferase"/>
</dbReference>
<organism evidence="2 3">
    <name type="scientific">Bacillus oleivorans</name>
    <dbReference type="NCBI Taxonomy" id="1448271"/>
    <lineage>
        <taxon>Bacteria</taxon>
        <taxon>Bacillati</taxon>
        <taxon>Bacillota</taxon>
        <taxon>Bacilli</taxon>
        <taxon>Bacillales</taxon>
        <taxon>Bacillaceae</taxon>
        <taxon>Bacillus</taxon>
    </lineage>
</organism>
<accession>A0A285D7I5</accession>
<dbReference type="GO" id="GO:0016747">
    <property type="term" value="F:acyltransferase activity, transferring groups other than amino-acyl groups"/>
    <property type="evidence" value="ECO:0007669"/>
    <property type="project" value="InterPro"/>
</dbReference>
<dbReference type="CDD" id="cd04301">
    <property type="entry name" value="NAT_SF"/>
    <property type="match status" value="1"/>
</dbReference>
<name>A0A285D7I5_9BACI</name>
<dbReference type="Gene3D" id="3.40.630.30">
    <property type="match status" value="1"/>
</dbReference>
<protein>
    <submittedName>
        <fullName evidence="2">Acetyltransferase (GNAT) family protein</fullName>
    </submittedName>
</protein>
<sequence>MNRESKIIKLTDLDSDHLAKVMSRAFQHQPNFTYIFPNDENRFGLLKFFYSFVLQIGLQFGKVYTTETQDGAAIWISSEKKMAFSGLIKAGMLKMPFIFGWRSFRKSMMLNSELEKTRKQVMPKCHWYLMALGVDTIHQGKGLGSALIIPGISLAEKENLPCYLETFTEKNLAFYKKHDFRIIDKKQVSKDGPHYWVMVRD</sequence>
<gene>
    <name evidence="2" type="ORF">SAMN05877753_1183</name>
</gene>
<dbReference type="Proteomes" id="UP000219546">
    <property type="component" value="Unassembled WGS sequence"/>
</dbReference>
<dbReference type="Pfam" id="PF00583">
    <property type="entry name" value="Acetyltransf_1"/>
    <property type="match status" value="1"/>
</dbReference>
<dbReference type="AlphaFoldDB" id="A0A285D7I5"/>
<evidence type="ECO:0000313" key="3">
    <source>
        <dbReference type="Proteomes" id="UP000219546"/>
    </source>
</evidence>
<evidence type="ECO:0000313" key="2">
    <source>
        <dbReference type="EMBL" id="SNX75774.1"/>
    </source>
</evidence>
<dbReference type="PANTHER" id="PTHR42791">
    <property type="entry name" value="GNAT FAMILY ACETYLTRANSFERASE"/>
    <property type="match status" value="1"/>
</dbReference>
<keyword evidence="3" id="KW-1185">Reference proteome</keyword>
<evidence type="ECO:0000259" key="1">
    <source>
        <dbReference type="Pfam" id="PF00583"/>
    </source>
</evidence>
<reference evidence="2 3" key="1">
    <citation type="submission" date="2017-08" db="EMBL/GenBank/DDBJ databases">
        <authorList>
            <person name="de Groot N.N."/>
        </authorList>
    </citation>
    <scope>NUCLEOTIDE SEQUENCE [LARGE SCALE GENOMIC DNA]</scope>
    <source>
        <strain evidence="2 3">JC228</strain>
    </source>
</reference>
<proteinExistence type="predicted"/>
<dbReference type="EMBL" id="OAOP01000018">
    <property type="protein sequence ID" value="SNX75774.1"/>
    <property type="molecule type" value="Genomic_DNA"/>
</dbReference>
<dbReference type="SUPFAM" id="SSF55729">
    <property type="entry name" value="Acyl-CoA N-acyltransferases (Nat)"/>
    <property type="match status" value="1"/>
</dbReference>
<keyword evidence="2" id="KW-0808">Transferase</keyword>
<dbReference type="InterPro" id="IPR052523">
    <property type="entry name" value="Trichothecene_AcTrans"/>
</dbReference>
<dbReference type="OrthoDB" id="9775804at2"/>
<dbReference type="InterPro" id="IPR000182">
    <property type="entry name" value="GNAT_dom"/>
</dbReference>
<dbReference type="PANTHER" id="PTHR42791:SF1">
    <property type="entry name" value="N-ACETYLTRANSFERASE DOMAIN-CONTAINING PROTEIN"/>
    <property type="match status" value="1"/>
</dbReference>
<dbReference type="RefSeq" id="WP_097160810.1">
    <property type="nucleotide sequence ID" value="NZ_JBEPMQ010000023.1"/>
</dbReference>